<dbReference type="InterPro" id="IPR003018">
    <property type="entry name" value="GAF"/>
</dbReference>
<evidence type="ECO:0000313" key="4">
    <source>
        <dbReference type="EMBL" id="ADB35365.1"/>
    </source>
</evidence>
<dbReference type="KEGG" id="kfl:Kfla_6364"/>
<keyword evidence="5" id="KW-1185">Reference proteome</keyword>
<dbReference type="Pfam" id="PF07228">
    <property type="entry name" value="SpoIIE"/>
    <property type="match status" value="1"/>
</dbReference>
<dbReference type="Pfam" id="PF13185">
    <property type="entry name" value="GAF_2"/>
    <property type="match status" value="1"/>
</dbReference>
<dbReference type="Gene3D" id="3.60.40.10">
    <property type="entry name" value="PPM-type phosphatase domain"/>
    <property type="match status" value="1"/>
</dbReference>
<dbReference type="Proteomes" id="UP000007967">
    <property type="component" value="Chromosome"/>
</dbReference>
<dbReference type="InterPro" id="IPR001932">
    <property type="entry name" value="PPM-type_phosphatase-like_dom"/>
</dbReference>
<dbReference type="AlphaFoldDB" id="D2PWY5"/>
<reference evidence="4 5" key="2">
    <citation type="journal article" date="2010" name="Stand. Genomic Sci.">
        <title>Complete genome sequence of Kribbella flavida type strain (IFO 14399).</title>
        <authorList>
            <person name="Pukall R."/>
            <person name="Lapidus A."/>
            <person name="Glavina Del Rio T."/>
            <person name="Copeland A."/>
            <person name="Tice H."/>
            <person name="Cheng J.-F."/>
            <person name="Lucas S."/>
            <person name="Chen F."/>
            <person name="Nolan M."/>
            <person name="LaButti K."/>
            <person name="Pati A."/>
            <person name="Ivanova N."/>
            <person name="Mavrommatis K."/>
            <person name="Mikhailova N."/>
            <person name="Pitluck S."/>
            <person name="Bruce D."/>
            <person name="Goodwin L."/>
            <person name="Land M."/>
            <person name="Hauser L."/>
            <person name="Chang Y.-J."/>
            <person name="Jeffries C.D."/>
            <person name="Chen A."/>
            <person name="Palaniappan K."/>
            <person name="Chain P."/>
            <person name="Rohde M."/>
            <person name="Goeker M."/>
            <person name="Bristow J."/>
            <person name="Eisen J.A."/>
            <person name="Markowitz V."/>
            <person name="Hugenholtz P."/>
            <person name="Kyrpides N.C."/>
            <person name="Klenk H.-P."/>
            <person name="Brettin T."/>
        </authorList>
    </citation>
    <scope>NUCLEOTIDE SEQUENCE [LARGE SCALE GENOMIC DNA]</scope>
    <source>
        <strain evidence="5">DSM 17836 / JCM 10339 / NBRC 14399</strain>
    </source>
</reference>
<dbReference type="SMART" id="SM00331">
    <property type="entry name" value="PP2C_SIG"/>
    <property type="match status" value="1"/>
</dbReference>
<dbReference type="RefSeq" id="WP_012923918.1">
    <property type="nucleotide sequence ID" value="NC_013729.1"/>
</dbReference>
<feature type="domain" description="PPM-type phosphatase" evidence="3">
    <location>
        <begin position="238"/>
        <end position="455"/>
    </location>
</feature>
<dbReference type="InterPro" id="IPR036457">
    <property type="entry name" value="PPM-type-like_dom_sf"/>
</dbReference>
<dbReference type="SMART" id="SM00065">
    <property type="entry name" value="GAF"/>
    <property type="match status" value="1"/>
</dbReference>
<evidence type="ECO:0000259" key="2">
    <source>
        <dbReference type="SMART" id="SM00065"/>
    </source>
</evidence>
<name>D2PWY5_KRIFD</name>
<dbReference type="GO" id="GO:0016791">
    <property type="term" value="F:phosphatase activity"/>
    <property type="evidence" value="ECO:0007669"/>
    <property type="project" value="TreeGrafter"/>
</dbReference>
<evidence type="ECO:0000259" key="3">
    <source>
        <dbReference type="SMART" id="SM00331"/>
    </source>
</evidence>
<reference evidence="5" key="1">
    <citation type="submission" date="2009-09" db="EMBL/GenBank/DDBJ databases">
        <title>The complete genome of Kribbella flavida DSM 17836.</title>
        <authorList>
            <consortium name="US DOE Joint Genome Institute (JGI-PGF)"/>
            <person name="Lucas S."/>
            <person name="Copeland A."/>
            <person name="Lapidus A."/>
            <person name="Glavina del Rio T."/>
            <person name="Dalin E."/>
            <person name="Tice H."/>
            <person name="Bruce D."/>
            <person name="Goodwin L."/>
            <person name="Pitluck S."/>
            <person name="Kyrpides N."/>
            <person name="Mavromatis K."/>
            <person name="Ivanova N."/>
            <person name="Saunders E."/>
            <person name="Brettin T."/>
            <person name="Detter J.C."/>
            <person name="Han C."/>
            <person name="Larimer F."/>
            <person name="Land M."/>
            <person name="Hauser L."/>
            <person name="Markowitz V."/>
            <person name="Cheng J.-F."/>
            <person name="Hugenholtz P."/>
            <person name="Woyke T."/>
            <person name="Wu D."/>
            <person name="Pukall R."/>
            <person name="Klenk H.-P."/>
            <person name="Eisen J.A."/>
        </authorList>
    </citation>
    <scope>NUCLEOTIDE SEQUENCE [LARGE SCALE GENOMIC DNA]</scope>
    <source>
        <strain evidence="5">DSM 17836 / JCM 10339 / NBRC 14399</strain>
    </source>
</reference>
<dbReference type="InterPro" id="IPR029016">
    <property type="entry name" value="GAF-like_dom_sf"/>
</dbReference>
<dbReference type="eggNOG" id="COG2208">
    <property type="taxonomic scope" value="Bacteria"/>
</dbReference>
<dbReference type="PANTHER" id="PTHR43156">
    <property type="entry name" value="STAGE II SPORULATION PROTEIN E-RELATED"/>
    <property type="match status" value="1"/>
</dbReference>
<dbReference type="HOGENOM" id="CLU_014270_2_0_11"/>
<dbReference type="STRING" id="479435.Kfla_6364"/>
<evidence type="ECO:0000313" key="5">
    <source>
        <dbReference type="Proteomes" id="UP000007967"/>
    </source>
</evidence>
<evidence type="ECO:0000256" key="1">
    <source>
        <dbReference type="ARBA" id="ARBA00022801"/>
    </source>
</evidence>
<gene>
    <name evidence="4" type="ordered locus">Kfla_6364</name>
</gene>
<organism evidence="4 5">
    <name type="scientific">Kribbella flavida (strain DSM 17836 / JCM 10339 / NBRC 14399)</name>
    <dbReference type="NCBI Taxonomy" id="479435"/>
    <lineage>
        <taxon>Bacteria</taxon>
        <taxon>Bacillati</taxon>
        <taxon>Actinomycetota</taxon>
        <taxon>Actinomycetes</taxon>
        <taxon>Propionibacteriales</taxon>
        <taxon>Kribbellaceae</taxon>
        <taxon>Kribbella</taxon>
    </lineage>
</organism>
<dbReference type="InterPro" id="IPR052016">
    <property type="entry name" value="Bact_Sigma-Reg"/>
</dbReference>
<accession>D2PWY5</accession>
<dbReference type="EMBL" id="CP001736">
    <property type="protein sequence ID" value="ADB35365.1"/>
    <property type="molecule type" value="Genomic_DNA"/>
</dbReference>
<dbReference type="PANTHER" id="PTHR43156:SF2">
    <property type="entry name" value="STAGE II SPORULATION PROTEIN E"/>
    <property type="match status" value="1"/>
</dbReference>
<sequence>MPSDDFAVHAGRRDDPPARDALLRAATWDGLLDDTPEPGTLPATGPRLRPELAEEVALAMAGSLNLRRTVLQLLTTVRPELADWAVVLLTDLRTGAIRVFGGDDVGASARVSRRTLAGTALERILHTGQSELLHVDIDTPAGDGLATLVPTDRLRQQASALHPVDILGLPLTARGTTLGALIVVRGQGRGYAEQEVVVAEQIAQRAALALDSARLYEERSRIATALQRSLVPPPLPTLPGVDLAARYRAAAEHLDVGGDFYDVYAAGDDLLVTLGDVAGKGVEAAVLTGRARQSLRTAAYFEHRPGPLLSALNAVVYEDRSDRFVTVICARVAVTPDWLDVELAVAGHTAPFVLRGDGTVSQVEADGTVAGVLPAVEYDTSTVRLRPGDSLLMFTDGVEEARGDDGFYGLDRIAALLSRYAGAGSEVICGALEQDVVEHLNGRSHDDIALLAITCPPLAEPVVAPEVTGDDASAAGERGAR</sequence>
<proteinExistence type="predicted"/>
<keyword evidence="1" id="KW-0378">Hydrolase</keyword>
<feature type="domain" description="GAF" evidence="2">
    <location>
        <begin position="65"/>
        <end position="220"/>
    </location>
</feature>
<dbReference type="Gene3D" id="3.30.450.40">
    <property type="match status" value="1"/>
</dbReference>
<dbReference type="SUPFAM" id="SSF81606">
    <property type="entry name" value="PP2C-like"/>
    <property type="match status" value="1"/>
</dbReference>
<dbReference type="SUPFAM" id="SSF55781">
    <property type="entry name" value="GAF domain-like"/>
    <property type="match status" value="1"/>
</dbReference>
<protein>
    <submittedName>
        <fullName evidence="4">Protein serine phosphatase with GAF(S) sensor(S)</fullName>
    </submittedName>
</protein>
<dbReference type="eggNOG" id="COG2203">
    <property type="taxonomic scope" value="Bacteria"/>
</dbReference>